<dbReference type="RefSeq" id="WP_159598507.1">
    <property type="nucleotide sequence ID" value="NZ_CACSAS010000001.1"/>
</dbReference>
<dbReference type="InterPro" id="IPR020904">
    <property type="entry name" value="Sc_DH/Rdtase_CS"/>
</dbReference>
<gene>
    <name evidence="3" type="primary">rbtD</name>
    <name evidence="3" type="ORF">STARVERO_01660</name>
</gene>
<dbReference type="EMBL" id="CACSAS010000001">
    <property type="protein sequence ID" value="CAA0093629.1"/>
    <property type="molecule type" value="Genomic_DNA"/>
</dbReference>
<accession>A0A5S9NST9</accession>
<comment type="similarity">
    <text evidence="1">Belongs to the short-chain dehydrogenases/reductases (SDR) family.</text>
</comment>
<dbReference type="InterPro" id="IPR002347">
    <property type="entry name" value="SDR_fam"/>
</dbReference>
<dbReference type="GO" id="GO:0050255">
    <property type="term" value="F:ribitol 2-dehydrogenase (NAD+) activity"/>
    <property type="evidence" value="ECO:0007669"/>
    <property type="project" value="UniProtKB-EC"/>
</dbReference>
<dbReference type="SUPFAM" id="SSF51735">
    <property type="entry name" value="NAD(P)-binding Rossmann-fold domains"/>
    <property type="match status" value="1"/>
</dbReference>
<keyword evidence="2 3" id="KW-0560">Oxidoreductase</keyword>
<organism evidence="3 4">
    <name type="scientific">Starkeya nomas</name>
    <dbReference type="NCBI Taxonomy" id="2666134"/>
    <lineage>
        <taxon>Bacteria</taxon>
        <taxon>Pseudomonadati</taxon>
        <taxon>Pseudomonadota</taxon>
        <taxon>Alphaproteobacteria</taxon>
        <taxon>Hyphomicrobiales</taxon>
        <taxon>Xanthobacteraceae</taxon>
        <taxon>Starkeya</taxon>
    </lineage>
</organism>
<protein>
    <submittedName>
        <fullName evidence="3">Ribitol 2-dehydrogenase</fullName>
        <ecNumber evidence="3">1.1.1.56</ecNumber>
    </submittedName>
</protein>
<dbReference type="Gene3D" id="3.40.50.720">
    <property type="entry name" value="NAD(P)-binding Rossmann-like Domain"/>
    <property type="match status" value="1"/>
</dbReference>
<dbReference type="PANTHER" id="PTHR44196">
    <property type="entry name" value="DEHYDROGENASE/REDUCTASE SDR FAMILY MEMBER 7B"/>
    <property type="match status" value="1"/>
</dbReference>
<dbReference type="FunFam" id="3.40.50.720:FF:000084">
    <property type="entry name" value="Short-chain dehydrogenase reductase"/>
    <property type="match status" value="1"/>
</dbReference>
<evidence type="ECO:0000313" key="4">
    <source>
        <dbReference type="Proteomes" id="UP000433050"/>
    </source>
</evidence>
<dbReference type="PANTHER" id="PTHR44196:SF1">
    <property type="entry name" value="DEHYDROGENASE_REDUCTASE SDR FAMILY MEMBER 7B"/>
    <property type="match status" value="1"/>
</dbReference>
<dbReference type="PRINTS" id="PR00081">
    <property type="entry name" value="GDHRDH"/>
</dbReference>
<dbReference type="GO" id="GO:0016020">
    <property type="term" value="C:membrane"/>
    <property type="evidence" value="ECO:0007669"/>
    <property type="project" value="TreeGrafter"/>
</dbReference>
<dbReference type="AlphaFoldDB" id="A0A5S9NST9"/>
<proteinExistence type="inferred from homology"/>
<dbReference type="CDD" id="cd05233">
    <property type="entry name" value="SDR_c"/>
    <property type="match status" value="1"/>
</dbReference>
<evidence type="ECO:0000256" key="2">
    <source>
        <dbReference type="ARBA" id="ARBA00023002"/>
    </source>
</evidence>
<evidence type="ECO:0000313" key="3">
    <source>
        <dbReference type="EMBL" id="CAA0093629.1"/>
    </source>
</evidence>
<dbReference type="PROSITE" id="PS00061">
    <property type="entry name" value="ADH_SHORT"/>
    <property type="match status" value="1"/>
</dbReference>
<dbReference type="Proteomes" id="UP000433050">
    <property type="component" value="Unassembled WGS sequence"/>
</dbReference>
<dbReference type="InterPro" id="IPR036291">
    <property type="entry name" value="NAD(P)-bd_dom_sf"/>
</dbReference>
<evidence type="ECO:0000256" key="1">
    <source>
        <dbReference type="ARBA" id="ARBA00006484"/>
    </source>
</evidence>
<name>A0A5S9NST9_9HYPH</name>
<reference evidence="3 4" key="1">
    <citation type="submission" date="2019-12" db="EMBL/GenBank/DDBJ databases">
        <authorList>
            <person name="Reyes-Prieto M."/>
        </authorList>
    </citation>
    <scope>NUCLEOTIDE SEQUENCE [LARGE SCALE GENOMIC DNA]</scope>
    <source>
        <strain evidence="3">HF14-78462</strain>
    </source>
</reference>
<keyword evidence="4" id="KW-1185">Reference proteome</keyword>
<dbReference type="Pfam" id="PF00106">
    <property type="entry name" value="adh_short"/>
    <property type="match status" value="1"/>
</dbReference>
<sequence>MGNRLEGKVAAITGAASGIGLECARAMLEEGATVVLVDRAADALEAICADLGERAVPVVVDLLDPASVATMVPQILATCGQLDIFHANAGAYIGGDVVDGDPDVWDRVLNLNVNAAFRTVQAVLPHMVERKTGDVIFTSSIAGVVPVVWEPVYTASKFAVQAFVHTVRRQVAKHGVRVGAVLPGPVVTALIKDWPQAKLDEALASGALMEAKEVADSVIFMLTRPRNVTIRDLVILPNGTDL</sequence>
<dbReference type="EC" id="1.1.1.56" evidence="3"/>